<dbReference type="PANTHER" id="PTHR43570:SF16">
    <property type="entry name" value="ALDEHYDE DEHYDROGENASE TYPE III, ISOFORM Q"/>
    <property type="match status" value="1"/>
</dbReference>
<evidence type="ECO:0000256" key="4">
    <source>
        <dbReference type="PROSITE-ProRule" id="PRU10007"/>
    </source>
</evidence>
<reference evidence="7 8" key="1">
    <citation type="submission" date="2021-10" db="EMBL/GenBank/DDBJ databases">
        <authorList>
            <person name="Criscuolo A."/>
        </authorList>
    </citation>
    <scope>NUCLEOTIDE SEQUENCE [LARGE SCALE GENOMIC DNA]</scope>
    <source>
        <strain evidence="8">CIP 111883</strain>
    </source>
</reference>
<dbReference type="InterPro" id="IPR029510">
    <property type="entry name" value="Ald_DH_CS_GLU"/>
</dbReference>
<evidence type="ECO:0000256" key="3">
    <source>
        <dbReference type="PIRNR" id="PIRNR036492"/>
    </source>
</evidence>
<dbReference type="PROSITE" id="PS00070">
    <property type="entry name" value="ALDEHYDE_DEHYDR_CYS"/>
    <property type="match status" value="1"/>
</dbReference>
<proteinExistence type="inferred from homology"/>
<dbReference type="InterPro" id="IPR016160">
    <property type="entry name" value="Ald_DH_CS_CYS"/>
</dbReference>
<evidence type="ECO:0000256" key="2">
    <source>
        <dbReference type="ARBA" id="ARBA00023002"/>
    </source>
</evidence>
<dbReference type="InterPro" id="IPR016163">
    <property type="entry name" value="Ald_DH_C"/>
</dbReference>
<feature type="domain" description="Aldehyde dehydrogenase" evidence="6">
    <location>
        <begin position="9"/>
        <end position="437"/>
    </location>
</feature>
<comment type="caution">
    <text evidence="7">The sequence shown here is derived from an EMBL/GenBank/DDBJ whole genome shotgun (WGS) entry which is preliminary data.</text>
</comment>
<dbReference type="SUPFAM" id="SSF53720">
    <property type="entry name" value="ALDH-like"/>
    <property type="match status" value="1"/>
</dbReference>
<dbReference type="InterPro" id="IPR015590">
    <property type="entry name" value="Aldehyde_DH_dom"/>
</dbReference>
<dbReference type="PROSITE" id="PS00687">
    <property type="entry name" value="ALDEHYDE_DEHYDR_GLU"/>
    <property type="match status" value="1"/>
</dbReference>
<organism evidence="7 8">
    <name type="scientific">Sutcliffiella rhizosphaerae</name>
    <dbReference type="NCBI Taxonomy" id="2880967"/>
    <lineage>
        <taxon>Bacteria</taxon>
        <taxon>Bacillati</taxon>
        <taxon>Bacillota</taxon>
        <taxon>Bacilli</taxon>
        <taxon>Bacillales</taxon>
        <taxon>Bacillaceae</taxon>
        <taxon>Sutcliffiella</taxon>
    </lineage>
</organism>
<dbReference type="Gene3D" id="3.40.309.10">
    <property type="entry name" value="Aldehyde Dehydrogenase, Chain A, domain 2"/>
    <property type="match status" value="1"/>
</dbReference>
<evidence type="ECO:0000256" key="5">
    <source>
        <dbReference type="RuleBase" id="RU003345"/>
    </source>
</evidence>
<dbReference type="GO" id="GO:0016491">
    <property type="term" value="F:oxidoreductase activity"/>
    <property type="evidence" value="ECO:0007669"/>
    <property type="project" value="UniProtKB-KW"/>
</dbReference>
<dbReference type="Pfam" id="PF00171">
    <property type="entry name" value="Aldedh"/>
    <property type="match status" value="1"/>
</dbReference>
<protein>
    <recommendedName>
        <fullName evidence="3">Aldehyde dehydrogenase</fullName>
    </recommendedName>
</protein>
<accession>A0ABM8YK53</accession>
<evidence type="ECO:0000256" key="1">
    <source>
        <dbReference type="ARBA" id="ARBA00009986"/>
    </source>
</evidence>
<dbReference type="EMBL" id="CAKJTJ010000004">
    <property type="protein sequence ID" value="CAG9620208.1"/>
    <property type="molecule type" value="Genomic_DNA"/>
</dbReference>
<dbReference type="PIRSF" id="PIRSF036492">
    <property type="entry name" value="ALDH"/>
    <property type="match status" value="1"/>
</dbReference>
<dbReference type="Proteomes" id="UP000789833">
    <property type="component" value="Unassembled WGS sequence"/>
</dbReference>
<dbReference type="CDD" id="cd07136">
    <property type="entry name" value="ALDH_YwdH-P39616"/>
    <property type="match status" value="1"/>
</dbReference>
<dbReference type="InterPro" id="IPR016162">
    <property type="entry name" value="Ald_DH_N"/>
</dbReference>
<dbReference type="Gene3D" id="3.40.605.10">
    <property type="entry name" value="Aldehyde Dehydrogenase, Chain A, domain 1"/>
    <property type="match status" value="1"/>
</dbReference>
<dbReference type="InterPro" id="IPR016161">
    <property type="entry name" value="Ald_DH/histidinol_DH"/>
</dbReference>
<dbReference type="PANTHER" id="PTHR43570">
    <property type="entry name" value="ALDEHYDE DEHYDROGENASE"/>
    <property type="match status" value="1"/>
</dbReference>
<keyword evidence="2 3" id="KW-0560">Oxidoreductase</keyword>
<evidence type="ECO:0000259" key="6">
    <source>
        <dbReference type="Pfam" id="PF00171"/>
    </source>
</evidence>
<comment type="similarity">
    <text evidence="1 3 5">Belongs to the aldehyde dehydrogenase family.</text>
</comment>
<feature type="active site" evidence="4">
    <location>
        <position position="219"/>
    </location>
</feature>
<evidence type="ECO:0000313" key="7">
    <source>
        <dbReference type="EMBL" id="CAG9620208.1"/>
    </source>
</evidence>
<name>A0ABM8YK53_9BACI</name>
<dbReference type="InterPro" id="IPR012394">
    <property type="entry name" value="Aldehyde_DH_NAD(P)"/>
</dbReference>
<gene>
    <name evidence="7" type="primary">aldH1</name>
    <name evidence="7" type="ORF">BACCIP111883_00976</name>
</gene>
<evidence type="ECO:0000313" key="8">
    <source>
        <dbReference type="Proteomes" id="UP000789833"/>
    </source>
</evidence>
<keyword evidence="8" id="KW-1185">Reference proteome</keyword>
<sequence>MVHSTSNDIQEHVDKLLMNHKHYFENGETKSIDFRLKQLATLKKAILHYEQDLMDALNKDLGKSIFEAYGSEIGFVKDSIKYFMKNLKSWAKVRKVKTPLVHAGAKSFIYSEPYGTVLIVGPFNYPVQLILEPLIGAIAAGNCAVVKPSEFTPNVTNVLVEMIHEYFDEAYISVVTGAKDETSALIHAPFDYIFFTGSVGVGKIVMQAAAKRLVPVTLELGGKSPCIVHKDANLEIAAKRIVWGKFMNAGQTCVAPDYLLVHTDVKSKLITFIKKTLIDFYGEDAEKSKDYGRVVNEGQLERLTSLVEREKVVSGGKVNTEALYMEPTIMDNVNWEDNVMQDEIFGPILPVLEYRDLHEALKTINNQPKPLALYVFTENKEVEEMVMGGTSFGGGCVNDTVTHLTNPNLPFGGVGTSGIGAYHGKKSFETFSHQKSVMRKSTKFDLKFLYPPYSEKSIRLLKKIFS</sequence>